<comment type="caution">
    <text evidence="2">The sequence shown here is derived from an EMBL/GenBank/DDBJ whole genome shotgun (WGS) entry which is preliminary data.</text>
</comment>
<dbReference type="Pfam" id="PF00307">
    <property type="entry name" value="CH"/>
    <property type="match status" value="2"/>
</dbReference>
<organism evidence="2 3">
    <name type="scientific">Scheffersomyces stipitis (strain ATCC 58785 / CBS 6054 / NBRC 10063 / NRRL Y-11545)</name>
    <name type="common">Yeast</name>
    <name type="synonym">Pichia stipitis</name>
    <dbReference type="NCBI Taxonomy" id="322104"/>
    <lineage>
        <taxon>Eukaryota</taxon>
        <taxon>Fungi</taxon>
        <taxon>Dikarya</taxon>
        <taxon>Ascomycota</taxon>
        <taxon>Saccharomycotina</taxon>
        <taxon>Pichiomycetes</taxon>
        <taxon>Debaryomycetaceae</taxon>
        <taxon>Scheffersomyces</taxon>
    </lineage>
</organism>
<dbReference type="HOGENOM" id="CLU_434105_0_0_1"/>
<proteinExistence type="predicted"/>
<dbReference type="GeneID" id="4851261"/>
<evidence type="ECO:0000313" key="3">
    <source>
        <dbReference type="Proteomes" id="UP000002258"/>
    </source>
</evidence>
<dbReference type="InterPro" id="IPR036872">
    <property type="entry name" value="CH_dom_sf"/>
</dbReference>
<dbReference type="RefSeq" id="XP_001387484.2">
    <property type="nucleotide sequence ID" value="XM_001387447.1"/>
</dbReference>
<accession>A3GG62</accession>
<sequence length="660" mass="76439">MKEDAWVDSQQRTLVRWLNSKLMEDSESEATPTSSLGRSSITNLRTDLQDGIILIKLINWLVYEITSNENHPLTKRNTKLYYLTPIYKKPTFKLQKLENLNDFLKFINLILNVNVCNISADNIYEGDLKLTLGLLWSLFVFSTANSFTFKNANTSFVEIKSILLGWVNDILAKRNSRVSNFNKDWSIDINRPDRILADILHYYGIRFETQKSENDENHNLKKLTSVLSYIENKLMIPHLIDTDDFAVLVPDEKCIVIFLVELYKVFEIEGHFFEDEEAARSETETEIQYVFDDILSMSIETSREKNKYETRALRFLNKTNSLLGQLNEGYESLQDINAGNSLETDLTKCLEMLKTALTEPTIENLNHFMGFFSHINIKMTSLVKVSQTFENYKQNIKPDLVYKDFTSISNLVKSVRANLQKIDLLYYPSIKSLNIEAMSDKLNELMELESKFSASANTLVEALKKEASQLHTHLKIIEDNNLREVDEKSPHKDWLLRCLDYFDYLVNFYARLDHFSTLLNAPIPTAELKKVMETNGEYEGACKDYKLSPEIFISFKEAFVRQDNFINHFELVRFLKSNVSADVDPSTIEMFIKLIPTKSVQTLISSASFSSGYSFSFSESEDDYIFDELQKKVDSQLSGTIDRVYDIHDFIEQFETGFKI</sequence>
<feature type="domain" description="Calponin-homology (CH)" evidence="1">
    <location>
        <begin position="157"/>
        <end position="267"/>
    </location>
</feature>
<dbReference type="SMART" id="SM00033">
    <property type="entry name" value="CH"/>
    <property type="match status" value="2"/>
</dbReference>
<name>A3GG62_PICST</name>
<protein>
    <submittedName>
        <fullName evidence="2">Ca2+-binding actin-bundling protein (Actinin), alpha chain (EF-Hand protein superfamily)</fullName>
    </submittedName>
</protein>
<dbReference type="PROSITE" id="PS50021">
    <property type="entry name" value="CH"/>
    <property type="match status" value="2"/>
</dbReference>
<gene>
    <name evidence="2" type="primary">CHP1</name>
    <name evidence="2" type="ORF">PICST_66417</name>
</gene>
<dbReference type="KEGG" id="pic:PICST_66417"/>
<dbReference type="InParanoid" id="A3GG62"/>
<dbReference type="OMA" id="YYLTPIY"/>
<dbReference type="OrthoDB" id="10017054at2759"/>
<dbReference type="GO" id="GO:0007010">
    <property type="term" value="P:cytoskeleton organization"/>
    <property type="evidence" value="ECO:0007669"/>
    <property type="project" value="UniProtKB-ARBA"/>
</dbReference>
<evidence type="ECO:0000259" key="1">
    <source>
        <dbReference type="PROSITE" id="PS50021"/>
    </source>
</evidence>
<dbReference type="Gene3D" id="1.10.418.10">
    <property type="entry name" value="Calponin-like domain"/>
    <property type="match status" value="2"/>
</dbReference>
<dbReference type="Proteomes" id="UP000002258">
    <property type="component" value="Chromosome 1"/>
</dbReference>
<dbReference type="STRING" id="322104.A3GG62"/>
<dbReference type="eggNOG" id="KOG0035">
    <property type="taxonomic scope" value="Eukaryota"/>
</dbReference>
<evidence type="ECO:0000313" key="2">
    <source>
        <dbReference type="EMBL" id="EAZ63461.2"/>
    </source>
</evidence>
<dbReference type="AlphaFoldDB" id="A3GG62"/>
<keyword evidence="3" id="KW-1185">Reference proteome</keyword>
<feature type="domain" description="Calponin-homology (CH)" evidence="1">
    <location>
        <begin position="8"/>
        <end position="143"/>
    </location>
</feature>
<dbReference type="EMBL" id="AAVQ01000001">
    <property type="protein sequence ID" value="EAZ63461.2"/>
    <property type="molecule type" value="Genomic_DNA"/>
</dbReference>
<reference evidence="2 3" key="1">
    <citation type="journal article" date="2007" name="Nat. Biotechnol.">
        <title>Genome sequence of the lignocellulose-bioconverting and xylose-fermenting yeast Pichia stipitis.</title>
        <authorList>
            <person name="Jeffries T.W."/>
            <person name="Grigoriev I.V."/>
            <person name="Grimwood J."/>
            <person name="Laplaza J.M."/>
            <person name="Aerts A."/>
            <person name="Salamov A."/>
            <person name="Schmutz J."/>
            <person name="Lindquist E."/>
            <person name="Dehal P."/>
            <person name="Shapiro H."/>
            <person name="Jin Y.S."/>
            <person name="Passoth V."/>
            <person name="Richardson P.M."/>
        </authorList>
    </citation>
    <scope>NUCLEOTIDE SEQUENCE [LARGE SCALE GENOMIC DNA]</scope>
    <source>
        <strain evidence="3">ATCC 58785 / CBS 6054 / NBRC 10063 / NRRL Y-11545</strain>
    </source>
</reference>
<dbReference type="SUPFAM" id="SSF47576">
    <property type="entry name" value="Calponin-homology domain, CH-domain"/>
    <property type="match status" value="1"/>
</dbReference>
<dbReference type="InterPro" id="IPR001715">
    <property type="entry name" value="CH_dom"/>
</dbReference>
<dbReference type="PANTHER" id="PTHR11915">
    <property type="entry name" value="SPECTRIN/FILAMIN RELATED CYTOSKELETAL PROTEIN"/>
    <property type="match status" value="1"/>
</dbReference>